<evidence type="ECO:0000313" key="1">
    <source>
        <dbReference type="EMBL" id="CAB4158027.1"/>
    </source>
</evidence>
<protein>
    <submittedName>
        <fullName evidence="1">Uncharacterized protein</fullName>
    </submittedName>
</protein>
<reference evidence="1" key="1">
    <citation type="submission" date="2020-04" db="EMBL/GenBank/DDBJ databases">
        <authorList>
            <person name="Chiriac C."/>
            <person name="Salcher M."/>
            <person name="Ghai R."/>
            <person name="Kavagutti S V."/>
        </authorList>
    </citation>
    <scope>NUCLEOTIDE SEQUENCE</scope>
</reference>
<name>A0A6J5NGV1_9CAUD</name>
<gene>
    <name evidence="1" type="ORF">UFOVP694_95</name>
</gene>
<accession>A0A6J5NGV1</accession>
<sequence length="29" mass="3312">MTREDMIVVCEQAIEALEDVRAYLVNQGD</sequence>
<organism evidence="1">
    <name type="scientific">uncultured Caudovirales phage</name>
    <dbReference type="NCBI Taxonomy" id="2100421"/>
    <lineage>
        <taxon>Viruses</taxon>
        <taxon>Duplodnaviria</taxon>
        <taxon>Heunggongvirae</taxon>
        <taxon>Uroviricota</taxon>
        <taxon>Caudoviricetes</taxon>
        <taxon>Peduoviridae</taxon>
        <taxon>Maltschvirus</taxon>
        <taxon>Maltschvirus maltsch</taxon>
    </lineage>
</organism>
<dbReference type="EMBL" id="LR796651">
    <property type="protein sequence ID" value="CAB4158027.1"/>
    <property type="molecule type" value="Genomic_DNA"/>
</dbReference>
<proteinExistence type="predicted"/>